<keyword evidence="1 2" id="KW-0732">Signal</keyword>
<dbReference type="PANTHER" id="PTHR30006">
    <property type="entry name" value="THIAMINE-BINDING PERIPLASMIC PROTEIN-RELATED"/>
    <property type="match status" value="1"/>
</dbReference>
<gene>
    <name evidence="3" type="ORF">SAMN06265795_1103</name>
</gene>
<dbReference type="EMBL" id="FZOT01000010">
    <property type="protein sequence ID" value="SNS94106.1"/>
    <property type="molecule type" value="Genomic_DNA"/>
</dbReference>
<feature type="chain" id="PRO_5012715030" evidence="2">
    <location>
        <begin position="30"/>
        <end position="362"/>
    </location>
</feature>
<evidence type="ECO:0000313" key="3">
    <source>
        <dbReference type="EMBL" id="SNS94106.1"/>
    </source>
</evidence>
<name>A0A239IK27_9BURK</name>
<reference evidence="3 4" key="1">
    <citation type="submission" date="2017-06" db="EMBL/GenBank/DDBJ databases">
        <authorList>
            <person name="Kim H.J."/>
            <person name="Triplett B.A."/>
        </authorList>
    </citation>
    <scope>NUCLEOTIDE SEQUENCE [LARGE SCALE GENOMIC DNA]</scope>
    <source>
        <strain evidence="3 4">U15</strain>
    </source>
</reference>
<dbReference type="RefSeq" id="WP_245844983.1">
    <property type="nucleotide sequence ID" value="NZ_FZOT01000010.1"/>
</dbReference>
<dbReference type="AlphaFoldDB" id="A0A239IK27"/>
<evidence type="ECO:0000256" key="1">
    <source>
        <dbReference type="ARBA" id="ARBA00022729"/>
    </source>
</evidence>
<accession>A0A239IK27</accession>
<dbReference type="PROSITE" id="PS51257">
    <property type="entry name" value="PROKAR_LIPOPROTEIN"/>
    <property type="match status" value="1"/>
</dbReference>
<dbReference type="Proteomes" id="UP000198284">
    <property type="component" value="Unassembled WGS sequence"/>
</dbReference>
<dbReference type="SUPFAM" id="SSF53850">
    <property type="entry name" value="Periplasmic binding protein-like II"/>
    <property type="match status" value="1"/>
</dbReference>
<dbReference type="Pfam" id="PF01547">
    <property type="entry name" value="SBP_bac_1"/>
    <property type="match status" value="1"/>
</dbReference>
<evidence type="ECO:0000313" key="4">
    <source>
        <dbReference type="Proteomes" id="UP000198284"/>
    </source>
</evidence>
<sequence>MKSIALSAWHCALAACAIGFIAVSGNAAAQARNPPASIYTYQGEDREQRLLDGARKEGTVAVYTSLNVKDSAPIVEAFEKKYAAQKIKVTLWRASGEKVVQRALTEARAGRFTPDVFESDGIEMEILAREKLMQEFYSPAFKTLPPQAFPAHRQYVADRFNFFTIAYNTKLVKPEDVPNNYQDLLDPKWAGKIALEAGDADWFMALAKSMGEKEGMAYFRKLADMKPQIRTGHTLVSELVAAGEIPLAAAVYNHAVERLAKNGAPIKWKALAPTMGRPGAVGVARHAPHPHAALLFADFLLSPEGQELIKQRNRVPASTQVESPLNQFKYETINPAQVLDEADKWETLWNNLFLKNAGASKQ</sequence>
<feature type="signal peptide" evidence="2">
    <location>
        <begin position="1"/>
        <end position="29"/>
    </location>
</feature>
<protein>
    <submittedName>
        <fullName evidence="3">Iron(III) transport system substrate-binding protein</fullName>
    </submittedName>
</protein>
<dbReference type="Gene3D" id="3.40.190.10">
    <property type="entry name" value="Periplasmic binding protein-like II"/>
    <property type="match status" value="2"/>
</dbReference>
<evidence type="ECO:0000256" key="2">
    <source>
        <dbReference type="SAM" id="SignalP"/>
    </source>
</evidence>
<dbReference type="InterPro" id="IPR006059">
    <property type="entry name" value="SBP"/>
</dbReference>
<organism evidence="3 4">
    <name type="scientific">Noviherbaspirillum humi</name>
    <dbReference type="NCBI Taxonomy" id="1688639"/>
    <lineage>
        <taxon>Bacteria</taxon>
        <taxon>Pseudomonadati</taxon>
        <taxon>Pseudomonadota</taxon>
        <taxon>Betaproteobacteria</taxon>
        <taxon>Burkholderiales</taxon>
        <taxon>Oxalobacteraceae</taxon>
        <taxon>Noviherbaspirillum</taxon>
    </lineage>
</organism>
<proteinExistence type="predicted"/>
<keyword evidence="4" id="KW-1185">Reference proteome</keyword>
<dbReference type="PANTHER" id="PTHR30006:SF24">
    <property type="entry name" value="SLL0237 PROTEIN"/>
    <property type="match status" value="1"/>
</dbReference>